<protein>
    <submittedName>
        <fullName evidence="1">Uncharacterized protein</fullName>
    </submittedName>
</protein>
<dbReference type="EMBL" id="JBBMQU010000008">
    <property type="protein sequence ID" value="MEM5550444.1"/>
    <property type="molecule type" value="Genomic_DNA"/>
</dbReference>
<name>A0ABU9U076_9GAMM</name>
<proteinExistence type="predicted"/>
<sequence>MKQFLNKGIATLKLASDKLTDEFSKGYVLAKEKVNGLPIFMSLEHCGKVSPLSFDEKHYFVIPFELSEYKFALHTMRCLPKGVPEVNNLPKRRVFHFPNEHAEAGLRLYMLNSTDEIMRAQATGQTNTLQSLANDIDALDQKLTYGMLLVGGLAAIANPLLGAGIAAKAVLPSVTGLLNKYGLRASADKFSQYQLEKEIKTAQNNIIQEFEAANTLQVINPILQELELTLRTTEAEHDPLTSFNLGECSIPELGDETWRELTDVAICHVYKDVYDDESLHEQAHLTTKNLRWLKLIFDVNDTKA</sequence>
<reference evidence="1 2" key="1">
    <citation type="submission" date="2024-03" db="EMBL/GenBank/DDBJ databases">
        <title>Community enrichment and isolation of bacterial strains for fucoidan degradation.</title>
        <authorList>
            <person name="Sichert A."/>
        </authorList>
    </citation>
    <scope>NUCLEOTIDE SEQUENCE [LARGE SCALE GENOMIC DNA]</scope>
    <source>
        <strain evidence="1 2">AS81</strain>
    </source>
</reference>
<accession>A0ABU9U076</accession>
<evidence type="ECO:0000313" key="2">
    <source>
        <dbReference type="Proteomes" id="UP001388366"/>
    </source>
</evidence>
<organism evidence="1 2">
    <name type="scientific">Pseudoalteromonas neustonica</name>
    <dbReference type="NCBI Taxonomy" id="1840331"/>
    <lineage>
        <taxon>Bacteria</taxon>
        <taxon>Pseudomonadati</taxon>
        <taxon>Pseudomonadota</taxon>
        <taxon>Gammaproteobacteria</taxon>
        <taxon>Alteromonadales</taxon>
        <taxon>Pseudoalteromonadaceae</taxon>
        <taxon>Pseudoalteromonas</taxon>
    </lineage>
</organism>
<evidence type="ECO:0000313" key="1">
    <source>
        <dbReference type="EMBL" id="MEM5550444.1"/>
    </source>
</evidence>
<dbReference type="RefSeq" id="WP_235575684.1">
    <property type="nucleotide sequence ID" value="NZ_JBBMQU010000008.1"/>
</dbReference>
<dbReference type="Proteomes" id="UP001388366">
    <property type="component" value="Unassembled WGS sequence"/>
</dbReference>
<gene>
    <name evidence="1" type="ORF">WNY63_06850</name>
</gene>
<comment type="caution">
    <text evidence="1">The sequence shown here is derived from an EMBL/GenBank/DDBJ whole genome shotgun (WGS) entry which is preliminary data.</text>
</comment>
<keyword evidence="2" id="KW-1185">Reference proteome</keyword>